<organism evidence="1 2">
    <name type="scientific">Porites lobata</name>
    <dbReference type="NCBI Taxonomy" id="104759"/>
    <lineage>
        <taxon>Eukaryota</taxon>
        <taxon>Metazoa</taxon>
        <taxon>Cnidaria</taxon>
        <taxon>Anthozoa</taxon>
        <taxon>Hexacorallia</taxon>
        <taxon>Scleractinia</taxon>
        <taxon>Fungiina</taxon>
        <taxon>Poritidae</taxon>
        <taxon>Porites</taxon>
    </lineage>
</organism>
<dbReference type="EMBL" id="CALNXK010000367">
    <property type="protein sequence ID" value="CAH3183871.1"/>
    <property type="molecule type" value="Genomic_DNA"/>
</dbReference>
<dbReference type="Proteomes" id="UP001159405">
    <property type="component" value="Unassembled WGS sequence"/>
</dbReference>
<protein>
    <submittedName>
        <fullName evidence="1">Uncharacterized protein</fullName>
    </submittedName>
</protein>
<name>A0ABN8RWL7_9CNID</name>
<proteinExistence type="predicted"/>
<keyword evidence="2" id="KW-1185">Reference proteome</keyword>
<comment type="caution">
    <text evidence="1">The sequence shown here is derived from an EMBL/GenBank/DDBJ whole genome shotgun (WGS) entry which is preliminary data.</text>
</comment>
<evidence type="ECO:0000313" key="2">
    <source>
        <dbReference type="Proteomes" id="UP001159405"/>
    </source>
</evidence>
<sequence>MATNDDQRVLISGHVNWKTERGFYRLNGLRVNILERNSGMCQLDR</sequence>
<evidence type="ECO:0000313" key="1">
    <source>
        <dbReference type="EMBL" id="CAH3183871.1"/>
    </source>
</evidence>
<accession>A0ABN8RWL7</accession>
<gene>
    <name evidence="1" type="ORF">PLOB_00029224</name>
</gene>
<reference evidence="1 2" key="1">
    <citation type="submission" date="2022-05" db="EMBL/GenBank/DDBJ databases">
        <authorList>
            <consortium name="Genoscope - CEA"/>
            <person name="William W."/>
        </authorList>
    </citation>
    <scope>NUCLEOTIDE SEQUENCE [LARGE SCALE GENOMIC DNA]</scope>
</reference>